<keyword evidence="4" id="KW-1185">Reference proteome</keyword>
<comment type="caution">
    <text evidence="3">The sequence shown here is derived from an EMBL/GenBank/DDBJ whole genome shotgun (WGS) entry which is preliminary data.</text>
</comment>
<dbReference type="InterPro" id="IPR011990">
    <property type="entry name" value="TPR-like_helical_dom_sf"/>
</dbReference>
<name>A0A812IRB8_SYMPI</name>
<evidence type="ECO:0000313" key="3">
    <source>
        <dbReference type="EMBL" id="CAE7178063.1"/>
    </source>
</evidence>
<protein>
    <recommendedName>
        <fullName evidence="5">Pentatricopeptide repeat-containing protein, chloroplastic</fullName>
    </recommendedName>
</protein>
<keyword evidence="1" id="KW-0677">Repeat</keyword>
<organism evidence="3 4">
    <name type="scientific">Symbiodinium pilosum</name>
    <name type="common">Dinoflagellate</name>
    <dbReference type="NCBI Taxonomy" id="2952"/>
    <lineage>
        <taxon>Eukaryota</taxon>
        <taxon>Sar</taxon>
        <taxon>Alveolata</taxon>
        <taxon>Dinophyceae</taxon>
        <taxon>Suessiales</taxon>
        <taxon>Symbiodiniaceae</taxon>
        <taxon>Symbiodinium</taxon>
    </lineage>
</organism>
<dbReference type="Proteomes" id="UP000649617">
    <property type="component" value="Unassembled WGS sequence"/>
</dbReference>
<gene>
    <name evidence="3" type="ORF">SPIL2461_LOCUS967</name>
</gene>
<evidence type="ECO:0008006" key="5">
    <source>
        <dbReference type="Google" id="ProtNLM"/>
    </source>
</evidence>
<evidence type="ECO:0000313" key="4">
    <source>
        <dbReference type="Proteomes" id="UP000649617"/>
    </source>
</evidence>
<evidence type="ECO:0000256" key="2">
    <source>
        <dbReference type="SAM" id="MobiDB-lite"/>
    </source>
</evidence>
<reference evidence="3" key="1">
    <citation type="submission" date="2021-02" db="EMBL/GenBank/DDBJ databases">
        <authorList>
            <person name="Dougan E. K."/>
            <person name="Rhodes N."/>
            <person name="Thang M."/>
            <person name="Chan C."/>
        </authorList>
    </citation>
    <scope>NUCLEOTIDE SEQUENCE</scope>
</reference>
<dbReference type="EMBL" id="CAJNIZ010000903">
    <property type="protein sequence ID" value="CAE7178063.1"/>
    <property type="molecule type" value="Genomic_DNA"/>
</dbReference>
<dbReference type="PANTHER" id="PTHR47936:SF1">
    <property type="entry name" value="PENTATRICOPEPTIDE REPEAT-CONTAINING PROTEIN GUN1, CHLOROPLASTIC"/>
    <property type="match status" value="1"/>
</dbReference>
<dbReference type="AlphaFoldDB" id="A0A812IRB8"/>
<sequence>MLTHAGRSRLTIEACDAVVTCCAASGPWQGSLEILRLARSLALQHSLVTAGNLIKVTGSPPGLWCNAGLQLSRMRQLGMSPTIRHHNTVLSCGLMWSAALGILKSVLDDALEPTEFTSSLLMKKLEANWPAAISTFLSIQRLRVQHDAISGNAALKAASRHRRVSQDFVRHLIGAGVPIDSATCSSAAPALESEQVLDLLKGVRALSQEPDIGAYTSALTVLDNDGRWEAALVFLQSMVLDGIQVHVKTHAAAQSACERCQQWMEVVHLVRALKTSSVQLDLVVQSAAVSAPQGDAACFNIFIFIMFELTCCAASRENARVSDLVRLQLAPSSTWLPATSFGAPIGLGLGTPTDPFAFEILAGRSETRCRGPRSGQHPRFSKPVGLRKPHHRQALSAAEAGRRWRSAISALWAWSQKFLTL</sequence>
<evidence type="ECO:0000256" key="1">
    <source>
        <dbReference type="ARBA" id="ARBA00022737"/>
    </source>
</evidence>
<accession>A0A812IRB8</accession>
<dbReference type="PANTHER" id="PTHR47936">
    <property type="entry name" value="PPR_LONG DOMAIN-CONTAINING PROTEIN"/>
    <property type="match status" value="1"/>
</dbReference>
<dbReference type="Gene3D" id="1.25.40.10">
    <property type="entry name" value="Tetratricopeptide repeat domain"/>
    <property type="match status" value="2"/>
</dbReference>
<proteinExistence type="predicted"/>
<dbReference type="OrthoDB" id="440339at2759"/>
<feature type="region of interest" description="Disordered" evidence="2">
    <location>
        <begin position="370"/>
        <end position="389"/>
    </location>
</feature>